<protein>
    <recommendedName>
        <fullName evidence="6">Cytochrome c domain-containing protein</fullName>
    </recommendedName>
</protein>
<evidence type="ECO:0000256" key="4">
    <source>
        <dbReference type="PROSITE-ProRule" id="PRU00433"/>
    </source>
</evidence>
<evidence type="ECO:0000256" key="3">
    <source>
        <dbReference type="ARBA" id="ARBA00023004"/>
    </source>
</evidence>
<dbReference type="SUPFAM" id="SSF46626">
    <property type="entry name" value="Cytochrome c"/>
    <property type="match status" value="1"/>
</dbReference>
<evidence type="ECO:0000313" key="7">
    <source>
        <dbReference type="EMBL" id="SCM82541.1"/>
    </source>
</evidence>
<reference evidence="7" key="1">
    <citation type="submission" date="2016-08" db="EMBL/GenBank/DDBJ databases">
        <authorList>
            <person name="Seilhamer J.J."/>
        </authorList>
    </citation>
    <scope>NUCLEOTIDE SEQUENCE</scope>
    <source>
        <strain evidence="7">86</strain>
    </source>
</reference>
<dbReference type="AlphaFoldDB" id="A0A212LYE2"/>
<dbReference type="Pfam" id="PF00034">
    <property type="entry name" value="Cytochrom_C"/>
    <property type="match status" value="1"/>
</dbReference>
<proteinExistence type="predicted"/>
<sequence length="133" mass="14614">MGKAYTFFGILLAVMGFFSVLVYDSIRNADAEQPIPPDALQGKQIFQRRACIECHTVFGNGGYVGGDLTKSYVRTGAPALTEYLVQAPVLTGAKKKRHEQLNEQDAAAVVAYLRYLSTLNTLDWPLNTNKGAR</sequence>
<keyword evidence="1 4" id="KW-0349">Heme</keyword>
<keyword evidence="5" id="KW-0812">Transmembrane</keyword>
<evidence type="ECO:0000256" key="1">
    <source>
        <dbReference type="ARBA" id="ARBA00022617"/>
    </source>
</evidence>
<dbReference type="GO" id="GO:0020037">
    <property type="term" value="F:heme binding"/>
    <property type="evidence" value="ECO:0007669"/>
    <property type="project" value="InterPro"/>
</dbReference>
<dbReference type="InterPro" id="IPR036909">
    <property type="entry name" value="Cyt_c-like_dom_sf"/>
</dbReference>
<keyword evidence="3 4" id="KW-0408">Iron</keyword>
<dbReference type="InterPro" id="IPR009056">
    <property type="entry name" value="Cyt_c-like_dom"/>
</dbReference>
<organism evidence="7">
    <name type="scientific">uncultured Sporomusa sp</name>
    <dbReference type="NCBI Taxonomy" id="307249"/>
    <lineage>
        <taxon>Bacteria</taxon>
        <taxon>Bacillati</taxon>
        <taxon>Bacillota</taxon>
        <taxon>Negativicutes</taxon>
        <taxon>Selenomonadales</taxon>
        <taxon>Sporomusaceae</taxon>
        <taxon>Sporomusa</taxon>
        <taxon>environmental samples</taxon>
    </lineage>
</organism>
<keyword evidence="5" id="KW-1133">Transmembrane helix</keyword>
<dbReference type="GO" id="GO:0046872">
    <property type="term" value="F:metal ion binding"/>
    <property type="evidence" value="ECO:0007669"/>
    <property type="project" value="UniProtKB-KW"/>
</dbReference>
<dbReference type="RefSeq" id="WP_288185196.1">
    <property type="nucleotide sequence ID" value="NZ_LT608335.1"/>
</dbReference>
<keyword evidence="2 4" id="KW-0479">Metal-binding</keyword>
<evidence type="ECO:0000259" key="6">
    <source>
        <dbReference type="PROSITE" id="PS51007"/>
    </source>
</evidence>
<feature type="domain" description="Cytochrome c" evidence="6">
    <location>
        <begin position="37"/>
        <end position="117"/>
    </location>
</feature>
<gene>
    <name evidence="7" type="ORF">KL86SPO_50312</name>
</gene>
<dbReference type="Gene3D" id="1.10.760.10">
    <property type="entry name" value="Cytochrome c-like domain"/>
    <property type="match status" value="1"/>
</dbReference>
<dbReference type="EMBL" id="FMJE01000005">
    <property type="protein sequence ID" value="SCM82541.1"/>
    <property type="molecule type" value="Genomic_DNA"/>
</dbReference>
<evidence type="ECO:0000256" key="5">
    <source>
        <dbReference type="SAM" id="Phobius"/>
    </source>
</evidence>
<evidence type="ECO:0000256" key="2">
    <source>
        <dbReference type="ARBA" id="ARBA00022723"/>
    </source>
</evidence>
<dbReference type="PROSITE" id="PS51007">
    <property type="entry name" value="CYTC"/>
    <property type="match status" value="1"/>
</dbReference>
<keyword evidence="5" id="KW-0472">Membrane</keyword>
<dbReference type="GO" id="GO:0009055">
    <property type="term" value="F:electron transfer activity"/>
    <property type="evidence" value="ECO:0007669"/>
    <property type="project" value="InterPro"/>
</dbReference>
<accession>A0A212LYE2</accession>
<name>A0A212LYE2_9FIRM</name>
<feature type="transmembrane region" description="Helical" evidence="5">
    <location>
        <begin position="6"/>
        <end position="23"/>
    </location>
</feature>